<dbReference type="EMBL" id="JAFKCT010000005">
    <property type="protein sequence ID" value="MBN7811864.1"/>
    <property type="molecule type" value="Genomic_DNA"/>
</dbReference>
<name>A0ABS3C430_9BACT</name>
<dbReference type="SUPFAM" id="SSF50891">
    <property type="entry name" value="Cyclophilin-like"/>
    <property type="match status" value="1"/>
</dbReference>
<proteinExistence type="predicted"/>
<sequence>MKSRLILLVLLAVVAATPIPAGGKEEISSLSSAMTDSPSLIIQVGQEQFPVELLDNPASKSLLDQLPLSVEFEDFAGLEKIFYPPKKLSKNEAPSGAKPVKGNIMYYAPWGDVAIFYKDAAYASGLIPLGNIENVDGLVQAIKHVDTATLFKP</sequence>
<comment type="caution">
    <text evidence="2">The sequence shown here is derived from an EMBL/GenBank/DDBJ whole genome shotgun (WGS) entry which is preliminary data.</text>
</comment>
<dbReference type="InterPro" id="IPR029000">
    <property type="entry name" value="Cyclophilin-like_dom_sf"/>
</dbReference>
<dbReference type="Pfam" id="PF18050">
    <property type="entry name" value="Cyclophil_like2"/>
    <property type="match status" value="1"/>
</dbReference>
<evidence type="ECO:0000259" key="1">
    <source>
        <dbReference type="Pfam" id="PF18050"/>
    </source>
</evidence>
<dbReference type="InterPro" id="IPR041183">
    <property type="entry name" value="Cyclophilin-like"/>
</dbReference>
<dbReference type="RefSeq" id="WP_206578644.1">
    <property type="nucleotide sequence ID" value="NZ_JAFKCT010000005.1"/>
</dbReference>
<organism evidence="2 3">
    <name type="scientific">Algoriphagus oliviformis</name>
    <dbReference type="NCBI Taxonomy" id="2811231"/>
    <lineage>
        <taxon>Bacteria</taxon>
        <taxon>Pseudomonadati</taxon>
        <taxon>Bacteroidota</taxon>
        <taxon>Cytophagia</taxon>
        <taxon>Cytophagales</taxon>
        <taxon>Cyclobacteriaceae</taxon>
        <taxon>Algoriphagus</taxon>
    </lineage>
</organism>
<dbReference type="Proteomes" id="UP000664317">
    <property type="component" value="Unassembled WGS sequence"/>
</dbReference>
<gene>
    <name evidence="2" type="ORF">J0A68_12990</name>
</gene>
<feature type="domain" description="Cyclophilin-like" evidence="1">
    <location>
        <begin position="42"/>
        <end position="146"/>
    </location>
</feature>
<evidence type="ECO:0000313" key="2">
    <source>
        <dbReference type="EMBL" id="MBN7811864.1"/>
    </source>
</evidence>
<protein>
    <recommendedName>
        <fullName evidence="1">Cyclophilin-like domain-containing protein</fullName>
    </recommendedName>
</protein>
<keyword evidence="3" id="KW-1185">Reference proteome</keyword>
<dbReference type="Gene3D" id="2.40.100.20">
    <property type="match status" value="1"/>
</dbReference>
<accession>A0ABS3C430</accession>
<reference evidence="2 3" key="1">
    <citation type="submission" date="2021-03" db="EMBL/GenBank/DDBJ databases">
        <title>novel species isolated from a fishpond in China.</title>
        <authorList>
            <person name="Lu H."/>
            <person name="Cai Z."/>
        </authorList>
    </citation>
    <scope>NUCLEOTIDE SEQUENCE [LARGE SCALE GENOMIC DNA]</scope>
    <source>
        <strain evidence="2 3">H41</strain>
    </source>
</reference>
<evidence type="ECO:0000313" key="3">
    <source>
        <dbReference type="Proteomes" id="UP000664317"/>
    </source>
</evidence>